<name>A0A9Q1JNB5_9CARY</name>
<accession>A0A9Q1JNB5</accession>
<dbReference type="Proteomes" id="UP001153076">
    <property type="component" value="Unassembled WGS sequence"/>
</dbReference>
<keyword evidence="3" id="KW-1185">Reference proteome</keyword>
<evidence type="ECO:0000256" key="1">
    <source>
        <dbReference type="SAM" id="MobiDB-lite"/>
    </source>
</evidence>
<reference evidence="2" key="1">
    <citation type="submission" date="2022-04" db="EMBL/GenBank/DDBJ databases">
        <title>Carnegiea gigantea Genome sequencing and assembly v2.</title>
        <authorList>
            <person name="Copetti D."/>
            <person name="Sanderson M.J."/>
            <person name="Burquez A."/>
            <person name="Wojciechowski M.F."/>
        </authorList>
    </citation>
    <scope>NUCLEOTIDE SEQUENCE</scope>
    <source>
        <strain evidence="2">SGP5-SGP5p</strain>
        <tissue evidence="2">Aerial part</tissue>
    </source>
</reference>
<feature type="region of interest" description="Disordered" evidence="1">
    <location>
        <begin position="128"/>
        <end position="219"/>
    </location>
</feature>
<proteinExistence type="predicted"/>
<feature type="compositionally biased region" description="Basic and acidic residues" evidence="1">
    <location>
        <begin position="172"/>
        <end position="186"/>
    </location>
</feature>
<dbReference type="EMBL" id="JAKOGI010001096">
    <property type="protein sequence ID" value="KAJ8427776.1"/>
    <property type="molecule type" value="Genomic_DNA"/>
</dbReference>
<protein>
    <submittedName>
        <fullName evidence="2">Uncharacterized protein</fullName>
    </submittedName>
</protein>
<feature type="compositionally biased region" description="Basic and acidic residues" evidence="1">
    <location>
        <begin position="128"/>
        <end position="144"/>
    </location>
</feature>
<organism evidence="2 3">
    <name type="scientific">Carnegiea gigantea</name>
    <dbReference type="NCBI Taxonomy" id="171969"/>
    <lineage>
        <taxon>Eukaryota</taxon>
        <taxon>Viridiplantae</taxon>
        <taxon>Streptophyta</taxon>
        <taxon>Embryophyta</taxon>
        <taxon>Tracheophyta</taxon>
        <taxon>Spermatophyta</taxon>
        <taxon>Magnoliopsida</taxon>
        <taxon>eudicotyledons</taxon>
        <taxon>Gunneridae</taxon>
        <taxon>Pentapetalae</taxon>
        <taxon>Caryophyllales</taxon>
        <taxon>Cactineae</taxon>
        <taxon>Cactaceae</taxon>
        <taxon>Cactoideae</taxon>
        <taxon>Echinocereeae</taxon>
        <taxon>Carnegiea</taxon>
    </lineage>
</organism>
<dbReference type="AlphaFoldDB" id="A0A9Q1JNB5"/>
<gene>
    <name evidence="2" type="ORF">Cgig2_002926</name>
</gene>
<evidence type="ECO:0000313" key="2">
    <source>
        <dbReference type="EMBL" id="KAJ8427776.1"/>
    </source>
</evidence>
<feature type="region of interest" description="Disordered" evidence="1">
    <location>
        <begin position="1"/>
        <end position="35"/>
    </location>
</feature>
<comment type="caution">
    <text evidence="2">The sequence shown here is derived from an EMBL/GenBank/DDBJ whole genome shotgun (WGS) entry which is preliminary data.</text>
</comment>
<feature type="compositionally biased region" description="Acidic residues" evidence="1">
    <location>
        <begin position="161"/>
        <end position="171"/>
    </location>
</feature>
<sequence length="219" mass="24641">MTGLGNSGADNDPSTDDGLQQLNKQNQEHGIPTIPIPDLMLHYPMELVEPDSNKTPMRGVPILTRKSKQGDKIIKHLSRSQETKSNIISLHNEFSSLPLHMNVCGGSMSKFDKANSIRRTMRETKALVDRESEIEAERLKEKSNGSESPMTLETLGKTSEESDPDYDSEEGESAHSRSESSSDKEVTTNSSEQLKREMRVKKRHDAGYAEQWVQNDRRE</sequence>
<evidence type="ECO:0000313" key="3">
    <source>
        <dbReference type="Proteomes" id="UP001153076"/>
    </source>
</evidence>